<dbReference type="NCBIfam" id="TIGR01727">
    <property type="entry name" value="oligo_HPY"/>
    <property type="match status" value="1"/>
</dbReference>
<sequence length="150" mass="15647">MVRYPSDVIVMMYLGRVVEVLGPAAEIYSHPHHHYTRGLIDTIPTPDPVVQRSKAKLGVRGELPSAMDPPSGCGFRTRCPMAQEIYARVVPPLQPGGGSVTLPAAELAAATAAATAVGTVPHLTACRFPLDGKGAVDVLSGSDGAPPEPE</sequence>
<protein>
    <submittedName>
        <fullName evidence="6">Oligopeptide/dipeptide ABC transporter ATP-binding protein</fullName>
    </submittedName>
</protein>
<dbReference type="GO" id="GO:0005524">
    <property type="term" value="F:ATP binding"/>
    <property type="evidence" value="ECO:0007669"/>
    <property type="project" value="UniProtKB-KW"/>
</dbReference>
<keyword evidence="3" id="KW-0547">Nucleotide-binding</keyword>
<dbReference type="Pfam" id="PF08352">
    <property type="entry name" value="oligo_HPY"/>
    <property type="match status" value="1"/>
</dbReference>
<dbReference type="InterPro" id="IPR050319">
    <property type="entry name" value="ABC_transp_ATP-bind"/>
</dbReference>
<accession>A0ABS4WFJ7</accession>
<comment type="caution">
    <text evidence="6">The sequence shown here is derived from an EMBL/GenBank/DDBJ whole genome shotgun (WGS) entry which is preliminary data.</text>
</comment>
<feature type="domain" description="Oligopeptide/dipeptide ABC transporter C-terminal" evidence="5">
    <location>
        <begin position="21"/>
        <end position="84"/>
    </location>
</feature>
<evidence type="ECO:0000313" key="7">
    <source>
        <dbReference type="Proteomes" id="UP000766570"/>
    </source>
</evidence>
<organism evidence="6 7">
    <name type="scientific">Paeniglutamicibacter psychrophenolicus</name>
    <dbReference type="NCBI Taxonomy" id="257454"/>
    <lineage>
        <taxon>Bacteria</taxon>
        <taxon>Bacillati</taxon>
        <taxon>Actinomycetota</taxon>
        <taxon>Actinomycetes</taxon>
        <taxon>Micrococcales</taxon>
        <taxon>Micrococcaceae</taxon>
        <taxon>Paeniglutamicibacter</taxon>
    </lineage>
</organism>
<keyword evidence="7" id="KW-1185">Reference proteome</keyword>
<dbReference type="Proteomes" id="UP000766570">
    <property type="component" value="Unassembled WGS sequence"/>
</dbReference>
<dbReference type="PANTHER" id="PTHR43776:SF7">
    <property type="entry name" value="D,D-DIPEPTIDE TRANSPORT ATP-BINDING PROTEIN DDPF-RELATED"/>
    <property type="match status" value="1"/>
</dbReference>
<dbReference type="RefSeq" id="WP_209908195.1">
    <property type="nucleotide sequence ID" value="NZ_BAAAMI010000008.1"/>
</dbReference>
<evidence type="ECO:0000256" key="3">
    <source>
        <dbReference type="ARBA" id="ARBA00022741"/>
    </source>
</evidence>
<evidence type="ECO:0000256" key="4">
    <source>
        <dbReference type="ARBA" id="ARBA00022840"/>
    </source>
</evidence>
<name>A0ABS4WFJ7_9MICC</name>
<evidence type="ECO:0000313" key="6">
    <source>
        <dbReference type="EMBL" id="MBP2374989.1"/>
    </source>
</evidence>
<evidence type="ECO:0000256" key="2">
    <source>
        <dbReference type="ARBA" id="ARBA00022448"/>
    </source>
</evidence>
<dbReference type="EMBL" id="JAGIOE010000001">
    <property type="protein sequence ID" value="MBP2374989.1"/>
    <property type="molecule type" value="Genomic_DNA"/>
</dbReference>
<dbReference type="SUPFAM" id="SSF52540">
    <property type="entry name" value="P-loop containing nucleoside triphosphate hydrolases"/>
    <property type="match status" value="1"/>
</dbReference>
<dbReference type="Gene3D" id="3.40.50.300">
    <property type="entry name" value="P-loop containing nucleotide triphosphate hydrolases"/>
    <property type="match status" value="1"/>
</dbReference>
<proteinExistence type="inferred from homology"/>
<comment type="similarity">
    <text evidence="1">Belongs to the ABC transporter superfamily.</text>
</comment>
<dbReference type="PANTHER" id="PTHR43776">
    <property type="entry name" value="TRANSPORT ATP-BINDING PROTEIN"/>
    <property type="match status" value="1"/>
</dbReference>
<gene>
    <name evidence="6" type="ORF">JOF46_002901</name>
</gene>
<keyword evidence="4 6" id="KW-0067">ATP-binding</keyword>
<dbReference type="InterPro" id="IPR027417">
    <property type="entry name" value="P-loop_NTPase"/>
</dbReference>
<evidence type="ECO:0000256" key="1">
    <source>
        <dbReference type="ARBA" id="ARBA00005417"/>
    </source>
</evidence>
<evidence type="ECO:0000259" key="5">
    <source>
        <dbReference type="Pfam" id="PF08352"/>
    </source>
</evidence>
<dbReference type="InterPro" id="IPR013563">
    <property type="entry name" value="Oligopep_ABC_C"/>
</dbReference>
<keyword evidence="2" id="KW-0813">Transport</keyword>
<reference evidence="6 7" key="1">
    <citation type="submission" date="2021-03" db="EMBL/GenBank/DDBJ databases">
        <title>Sequencing the genomes of 1000 actinobacteria strains.</title>
        <authorList>
            <person name="Klenk H.-P."/>
        </authorList>
    </citation>
    <scope>NUCLEOTIDE SEQUENCE [LARGE SCALE GENOMIC DNA]</scope>
    <source>
        <strain evidence="6 7">DSM 15454</strain>
    </source>
</reference>